<dbReference type="GO" id="GO:0050308">
    <property type="term" value="F:sugar-phosphatase activity"/>
    <property type="evidence" value="ECO:0007669"/>
    <property type="project" value="TreeGrafter"/>
</dbReference>
<dbReference type="SFLD" id="SFLDG01129">
    <property type="entry name" value="C1.5:_HAD__Beta-PGM__Phosphata"/>
    <property type="match status" value="1"/>
</dbReference>
<gene>
    <name evidence="2" type="primary">yfbT</name>
    <name evidence="1" type="ORF">INE88_01095</name>
    <name evidence="2" type="ORF">NCTC11155_03639</name>
</gene>
<dbReference type="InterPro" id="IPR023214">
    <property type="entry name" value="HAD_sf"/>
</dbReference>
<dbReference type="AlphaFoldDB" id="A0A380ZB34"/>
<dbReference type="InterPro" id="IPR051806">
    <property type="entry name" value="HAD-like_SPP"/>
</dbReference>
<dbReference type="InterPro" id="IPR006439">
    <property type="entry name" value="HAD-SF_hydro_IA"/>
</dbReference>
<dbReference type="Proteomes" id="UP000254424">
    <property type="component" value="Unassembled WGS sequence"/>
</dbReference>
<sequence>MTIFLFFSKFEYRFCVILCPIQQQIMFEVAISRYLKHHGHSDIRLKAVLFDMDGVLFNSMPYHADAWHKVMERRGLHLSREEAYMHEGRTGAATINIVYQRQYGQDATPELIESIYAEKSAEFNKHPEPGRMPGSWEILQKIKAEGLTPILVTGSGQHSLLDRLAHNFPGMFQREHMVTAFDVRYGKPNPEPYLMGLEKAGIKANEAIVVENAPIGVQAGVAAGIFTIAVNTGPLDAQVLLDAGANLLFPSMQALNENWEKLQQALIP</sequence>
<dbReference type="Gene3D" id="1.10.150.240">
    <property type="entry name" value="Putative phosphatase, domain 2"/>
    <property type="match status" value="1"/>
</dbReference>
<accession>A0A380ZB34</accession>
<dbReference type="PANTHER" id="PTHR43481:SF4">
    <property type="entry name" value="GLYCEROL-1-PHOSPHATE PHOSPHOHYDROLASE 1-RELATED"/>
    <property type="match status" value="1"/>
</dbReference>
<dbReference type="SFLD" id="SFLDS00003">
    <property type="entry name" value="Haloacid_Dehalogenase"/>
    <property type="match status" value="1"/>
</dbReference>
<dbReference type="InterPro" id="IPR036412">
    <property type="entry name" value="HAD-like_sf"/>
</dbReference>
<name>A0A380ZB34_9BACE</name>
<dbReference type="EMBL" id="CP072227">
    <property type="protein sequence ID" value="QUT44305.1"/>
    <property type="molecule type" value="Genomic_DNA"/>
</dbReference>
<protein>
    <submittedName>
        <fullName evidence="2">HAD-superfamily hydrolase, subfamily IA, variant 3</fullName>
        <ecNumber evidence="2">3.1.3.-</ecNumber>
    </submittedName>
    <submittedName>
        <fullName evidence="1">Haloacid dehalogenase-like hydrolase</fullName>
    </submittedName>
</protein>
<keyword evidence="2" id="KW-0378">Hydrolase</keyword>
<evidence type="ECO:0000313" key="1">
    <source>
        <dbReference type="EMBL" id="QUT44305.1"/>
    </source>
</evidence>
<evidence type="ECO:0000313" key="3">
    <source>
        <dbReference type="Proteomes" id="UP000254424"/>
    </source>
</evidence>
<dbReference type="STRING" id="483216.BACEGG_00221"/>
<dbReference type="InterPro" id="IPR023198">
    <property type="entry name" value="PGP-like_dom2"/>
</dbReference>
<dbReference type="CDD" id="cd07527">
    <property type="entry name" value="HAD_ScGPP-like"/>
    <property type="match status" value="1"/>
</dbReference>
<dbReference type="Pfam" id="PF00702">
    <property type="entry name" value="Hydrolase"/>
    <property type="match status" value="1"/>
</dbReference>
<evidence type="ECO:0000313" key="2">
    <source>
        <dbReference type="EMBL" id="SUV44228.1"/>
    </source>
</evidence>
<dbReference type="EMBL" id="UFSX01000002">
    <property type="protein sequence ID" value="SUV44228.1"/>
    <property type="molecule type" value="Genomic_DNA"/>
</dbReference>
<dbReference type="SFLD" id="SFLDG01135">
    <property type="entry name" value="C1.5.6:_HAD__Beta-PGM__Phospha"/>
    <property type="match status" value="1"/>
</dbReference>
<dbReference type="PANTHER" id="PTHR43481">
    <property type="entry name" value="FRUCTOSE-1-PHOSPHATE PHOSPHATASE"/>
    <property type="match status" value="1"/>
</dbReference>
<proteinExistence type="predicted"/>
<reference evidence="1" key="2">
    <citation type="journal article" date="2021" name="PLoS Genet.">
        <title>Mobile Type VI secretion system loci of the gut Bacteroidales display extensive intra-ecosystem transfer, multi-species spread and geographical clustering.</title>
        <authorList>
            <person name="Garcia-Bayona L."/>
            <person name="Coyne M.J."/>
            <person name="Comstock L.E."/>
        </authorList>
    </citation>
    <scope>NUCLEOTIDE SEQUENCE</scope>
    <source>
        <strain evidence="1">CL11T00C20</strain>
    </source>
</reference>
<dbReference type="PRINTS" id="PR00413">
    <property type="entry name" value="HADHALOGNASE"/>
</dbReference>
<dbReference type="Proteomes" id="UP000679226">
    <property type="component" value="Chromosome"/>
</dbReference>
<dbReference type="Gene3D" id="3.40.50.1000">
    <property type="entry name" value="HAD superfamily/HAD-like"/>
    <property type="match status" value="1"/>
</dbReference>
<reference evidence="2 3" key="1">
    <citation type="submission" date="2018-06" db="EMBL/GenBank/DDBJ databases">
        <authorList>
            <consortium name="Pathogen Informatics"/>
            <person name="Doyle S."/>
        </authorList>
    </citation>
    <scope>NUCLEOTIDE SEQUENCE [LARGE SCALE GENOMIC DNA]</scope>
    <source>
        <strain evidence="2 3">NCTC11155</strain>
    </source>
</reference>
<dbReference type="SUPFAM" id="SSF56784">
    <property type="entry name" value="HAD-like"/>
    <property type="match status" value="1"/>
</dbReference>
<organism evidence="2 3">
    <name type="scientific">Bacteroides eggerthii</name>
    <dbReference type="NCBI Taxonomy" id="28111"/>
    <lineage>
        <taxon>Bacteria</taxon>
        <taxon>Pseudomonadati</taxon>
        <taxon>Bacteroidota</taxon>
        <taxon>Bacteroidia</taxon>
        <taxon>Bacteroidales</taxon>
        <taxon>Bacteroidaceae</taxon>
        <taxon>Bacteroides</taxon>
    </lineage>
</organism>
<dbReference type="NCBIfam" id="TIGR01509">
    <property type="entry name" value="HAD-SF-IA-v3"/>
    <property type="match status" value="1"/>
</dbReference>
<dbReference type="EC" id="3.1.3.-" evidence="2"/>
<dbReference type="KEGG" id="beg:INE88_01095"/>